<reference evidence="2 3" key="1">
    <citation type="submission" date="2016-11" db="EMBL/GenBank/DDBJ databases">
        <title>Study of marine rhodopsin-containing bacteria.</title>
        <authorList>
            <person name="Yoshizawa S."/>
            <person name="Kumagai Y."/>
            <person name="Kogure K."/>
        </authorList>
    </citation>
    <scope>NUCLEOTIDE SEQUENCE [LARGE SCALE GENOMIC DNA]</scope>
    <source>
        <strain evidence="2 3">SAORIC-28</strain>
    </source>
</reference>
<dbReference type="PROSITE" id="PS51819">
    <property type="entry name" value="VOC"/>
    <property type="match status" value="1"/>
</dbReference>
<keyword evidence="3" id="KW-1185">Reference proteome</keyword>
<dbReference type="Proteomes" id="UP000216339">
    <property type="component" value="Unassembled WGS sequence"/>
</dbReference>
<evidence type="ECO:0000313" key="2">
    <source>
        <dbReference type="EMBL" id="PAP75125.1"/>
    </source>
</evidence>
<dbReference type="OrthoDB" id="9792626at2"/>
<dbReference type="InterPro" id="IPR050383">
    <property type="entry name" value="GlyoxalaseI/FosfomycinResist"/>
</dbReference>
<dbReference type="InterPro" id="IPR037523">
    <property type="entry name" value="VOC_core"/>
</dbReference>
<sequence length="160" mass="18227">MPARLGHLRLDVADLDRQTEFYTRALGLTVRERATDEQSHYAFLTDAQPIPGGDDDGMHHRLVLRQARDGSPPGPTGRFDHFAWEVDDEAELLAVVERLREMGVETDLQDAQIAWQCYVEDPEGTRLEVYCDRRTRPDGAPLWQGQQEDLDEARLREVAG</sequence>
<feature type="domain" description="VOC" evidence="1">
    <location>
        <begin position="4"/>
        <end position="132"/>
    </location>
</feature>
<dbReference type="RefSeq" id="WP_095508756.1">
    <property type="nucleotide sequence ID" value="NZ_MQWD01000001.1"/>
</dbReference>
<dbReference type="Gene3D" id="3.10.180.10">
    <property type="entry name" value="2,3-Dihydroxybiphenyl 1,2-Dioxygenase, domain 1"/>
    <property type="match status" value="1"/>
</dbReference>
<organism evidence="2 3">
    <name type="scientific">Rubrivirga marina</name>
    <dbReference type="NCBI Taxonomy" id="1196024"/>
    <lineage>
        <taxon>Bacteria</taxon>
        <taxon>Pseudomonadati</taxon>
        <taxon>Rhodothermota</taxon>
        <taxon>Rhodothermia</taxon>
        <taxon>Rhodothermales</taxon>
        <taxon>Rubricoccaceae</taxon>
        <taxon>Rubrivirga</taxon>
    </lineage>
</organism>
<dbReference type="InterPro" id="IPR029068">
    <property type="entry name" value="Glyas_Bleomycin-R_OHBP_Dase"/>
</dbReference>
<gene>
    <name evidence="2" type="ORF">BSZ37_01010</name>
</gene>
<proteinExistence type="predicted"/>
<comment type="caution">
    <text evidence="2">The sequence shown here is derived from an EMBL/GenBank/DDBJ whole genome shotgun (WGS) entry which is preliminary data.</text>
</comment>
<dbReference type="AlphaFoldDB" id="A0A271IWM9"/>
<accession>A0A271IWM9</accession>
<dbReference type="SUPFAM" id="SSF54593">
    <property type="entry name" value="Glyoxalase/Bleomycin resistance protein/Dihydroxybiphenyl dioxygenase"/>
    <property type="match status" value="1"/>
</dbReference>
<dbReference type="PANTHER" id="PTHR21366">
    <property type="entry name" value="GLYOXALASE FAMILY PROTEIN"/>
    <property type="match status" value="1"/>
</dbReference>
<name>A0A271IWM9_9BACT</name>
<dbReference type="EMBL" id="MQWD01000001">
    <property type="protein sequence ID" value="PAP75125.1"/>
    <property type="molecule type" value="Genomic_DNA"/>
</dbReference>
<evidence type="ECO:0000313" key="3">
    <source>
        <dbReference type="Proteomes" id="UP000216339"/>
    </source>
</evidence>
<protein>
    <recommendedName>
        <fullName evidence="1">VOC domain-containing protein</fullName>
    </recommendedName>
</protein>
<dbReference type="Pfam" id="PF00903">
    <property type="entry name" value="Glyoxalase"/>
    <property type="match status" value="1"/>
</dbReference>
<dbReference type="InterPro" id="IPR004360">
    <property type="entry name" value="Glyas_Fos-R_dOase_dom"/>
</dbReference>
<evidence type="ECO:0000259" key="1">
    <source>
        <dbReference type="PROSITE" id="PS51819"/>
    </source>
</evidence>